<dbReference type="Proteomes" id="UP001066276">
    <property type="component" value="Chromosome 4_1"/>
</dbReference>
<gene>
    <name evidence="1" type="ORF">NDU88_000816</name>
</gene>
<dbReference type="EMBL" id="JANPWB010000007">
    <property type="protein sequence ID" value="KAJ1168904.1"/>
    <property type="molecule type" value="Genomic_DNA"/>
</dbReference>
<comment type="caution">
    <text evidence="1">The sequence shown here is derived from an EMBL/GenBank/DDBJ whole genome shotgun (WGS) entry which is preliminary data.</text>
</comment>
<protein>
    <submittedName>
        <fullName evidence="1">Uncharacterized protein</fullName>
    </submittedName>
</protein>
<accession>A0AAV7SXH5</accession>
<reference evidence="1" key="1">
    <citation type="journal article" date="2022" name="bioRxiv">
        <title>Sequencing and chromosome-scale assembly of the giantPleurodeles waltlgenome.</title>
        <authorList>
            <person name="Brown T."/>
            <person name="Elewa A."/>
            <person name="Iarovenko S."/>
            <person name="Subramanian E."/>
            <person name="Araus A.J."/>
            <person name="Petzold A."/>
            <person name="Susuki M."/>
            <person name="Suzuki K.-i.T."/>
            <person name="Hayashi T."/>
            <person name="Toyoda A."/>
            <person name="Oliveira C."/>
            <person name="Osipova E."/>
            <person name="Leigh N.D."/>
            <person name="Simon A."/>
            <person name="Yun M.H."/>
        </authorList>
    </citation>
    <scope>NUCLEOTIDE SEQUENCE</scope>
    <source>
        <strain evidence="1">20211129_DDA</strain>
        <tissue evidence="1">Liver</tissue>
    </source>
</reference>
<proteinExistence type="predicted"/>
<organism evidence="1 2">
    <name type="scientific">Pleurodeles waltl</name>
    <name type="common">Iberian ribbed newt</name>
    <dbReference type="NCBI Taxonomy" id="8319"/>
    <lineage>
        <taxon>Eukaryota</taxon>
        <taxon>Metazoa</taxon>
        <taxon>Chordata</taxon>
        <taxon>Craniata</taxon>
        <taxon>Vertebrata</taxon>
        <taxon>Euteleostomi</taxon>
        <taxon>Amphibia</taxon>
        <taxon>Batrachia</taxon>
        <taxon>Caudata</taxon>
        <taxon>Salamandroidea</taxon>
        <taxon>Salamandridae</taxon>
        <taxon>Pleurodelinae</taxon>
        <taxon>Pleurodeles</taxon>
    </lineage>
</organism>
<keyword evidence="2" id="KW-1185">Reference proteome</keyword>
<evidence type="ECO:0000313" key="1">
    <source>
        <dbReference type="EMBL" id="KAJ1168904.1"/>
    </source>
</evidence>
<dbReference type="AlphaFoldDB" id="A0AAV7SXH5"/>
<sequence length="142" mass="16647">MCIFKHTERANRVRRIEPELCTLCLIKQCERVKRVRRIQLAFRRNLRLRLPAASNSDRGFLPRVKLSSAEYLKIAALTASEIGLNNKVIYILYIQRKEPYLSALQISESSSSGTRRNFIVRKEKKDLVKIRNSRERKTLSEN</sequence>
<evidence type="ECO:0000313" key="2">
    <source>
        <dbReference type="Proteomes" id="UP001066276"/>
    </source>
</evidence>
<name>A0AAV7SXH5_PLEWA</name>